<proteinExistence type="predicted"/>
<gene>
    <name evidence="1" type="ORF">GIL414_LOCUS52941</name>
</gene>
<organism evidence="1 2">
    <name type="scientific">Rotaria magnacalcarata</name>
    <dbReference type="NCBI Taxonomy" id="392030"/>
    <lineage>
        <taxon>Eukaryota</taxon>
        <taxon>Metazoa</taxon>
        <taxon>Spiralia</taxon>
        <taxon>Gnathifera</taxon>
        <taxon>Rotifera</taxon>
        <taxon>Eurotatoria</taxon>
        <taxon>Bdelloidea</taxon>
        <taxon>Philodinida</taxon>
        <taxon>Philodinidae</taxon>
        <taxon>Rotaria</taxon>
    </lineage>
</organism>
<reference evidence="1" key="1">
    <citation type="submission" date="2021-02" db="EMBL/GenBank/DDBJ databases">
        <authorList>
            <person name="Nowell W R."/>
        </authorList>
    </citation>
    <scope>NUCLEOTIDE SEQUENCE</scope>
</reference>
<dbReference type="EMBL" id="CAJOBJ010182457">
    <property type="protein sequence ID" value="CAF4923456.1"/>
    <property type="molecule type" value="Genomic_DNA"/>
</dbReference>
<dbReference type="Proteomes" id="UP000681720">
    <property type="component" value="Unassembled WGS sequence"/>
</dbReference>
<sequence>MVELLTKQQIRNVAQRQFNTVKEEDKVTKNMACIYTIMILKKYSNHLLLVELLKKSFPDKP</sequence>
<evidence type="ECO:0000313" key="2">
    <source>
        <dbReference type="Proteomes" id="UP000681720"/>
    </source>
</evidence>
<comment type="caution">
    <text evidence="1">The sequence shown here is derived from an EMBL/GenBank/DDBJ whole genome shotgun (WGS) entry which is preliminary data.</text>
</comment>
<dbReference type="AlphaFoldDB" id="A0A8S3CVB8"/>
<evidence type="ECO:0000313" key="1">
    <source>
        <dbReference type="EMBL" id="CAF4923456.1"/>
    </source>
</evidence>
<accession>A0A8S3CVB8</accession>
<feature type="non-terminal residue" evidence="1">
    <location>
        <position position="61"/>
    </location>
</feature>
<name>A0A8S3CVB8_9BILA</name>
<protein>
    <submittedName>
        <fullName evidence="1">Uncharacterized protein</fullName>
    </submittedName>
</protein>